<evidence type="ECO:0000313" key="2">
    <source>
        <dbReference type="EMBL" id="NYH52203.1"/>
    </source>
</evidence>
<organism evidence="2 3">
    <name type="scientific">Nocardiopsis sinuspersici</name>
    <dbReference type="NCBI Taxonomy" id="501010"/>
    <lineage>
        <taxon>Bacteria</taxon>
        <taxon>Bacillati</taxon>
        <taxon>Actinomycetota</taxon>
        <taxon>Actinomycetes</taxon>
        <taxon>Streptosporangiales</taxon>
        <taxon>Nocardiopsidaceae</taxon>
        <taxon>Nocardiopsis</taxon>
    </lineage>
</organism>
<evidence type="ECO:0000313" key="3">
    <source>
        <dbReference type="Proteomes" id="UP000584931"/>
    </source>
</evidence>
<proteinExistence type="predicted"/>
<dbReference type="EMBL" id="JACCHL010000001">
    <property type="protein sequence ID" value="NYH52203.1"/>
    <property type="molecule type" value="Genomic_DNA"/>
</dbReference>
<dbReference type="PANTHER" id="PTHR46637">
    <property type="entry name" value="TIS1421-TRANSPOSASE PROTEIN A"/>
    <property type="match status" value="1"/>
</dbReference>
<dbReference type="AlphaFoldDB" id="A0A7Z0BI14"/>
<dbReference type="InterPro" id="IPR052909">
    <property type="entry name" value="Transposase_6_like"/>
</dbReference>
<evidence type="ECO:0000259" key="1">
    <source>
        <dbReference type="Pfam" id="PF13340"/>
    </source>
</evidence>
<protein>
    <submittedName>
        <fullName evidence="2">Transposase</fullName>
    </submittedName>
</protein>
<name>A0A7Z0BI14_9ACTN</name>
<reference evidence="2 3" key="1">
    <citation type="submission" date="2020-07" db="EMBL/GenBank/DDBJ databases">
        <title>Sequencing the genomes of 1000 actinobacteria strains.</title>
        <authorList>
            <person name="Klenk H.-P."/>
        </authorList>
    </citation>
    <scope>NUCLEOTIDE SEQUENCE [LARGE SCALE GENOMIC DNA]</scope>
    <source>
        <strain evidence="2 3">DSM 45278</strain>
    </source>
</reference>
<dbReference type="PANTHER" id="PTHR46637:SF1">
    <property type="entry name" value="BLL5188 PROTEIN"/>
    <property type="match status" value="1"/>
</dbReference>
<dbReference type="Pfam" id="PF13340">
    <property type="entry name" value="DUF4096"/>
    <property type="match status" value="1"/>
</dbReference>
<sequence>MSIRVSLSGGRRVFRLLDGGDELAQGLEDLLAEGAQLHLAEGDREVLAAIIFVANTGCTWAQLPPVIGPSGLTVHHRFIEWSQARVWAKLYHLITDRGGSPFSVSVSSENLYDSQALQPLAQGIAPVRSHRVVLGSASHPSSTVAESSRV</sequence>
<gene>
    <name evidence="2" type="ORF">HNR06_001792</name>
</gene>
<feature type="domain" description="Insertion element IS402-like" evidence="1">
    <location>
        <begin position="42"/>
        <end position="90"/>
    </location>
</feature>
<dbReference type="Proteomes" id="UP000584931">
    <property type="component" value="Unassembled WGS sequence"/>
</dbReference>
<accession>A0A7Z0BI14</accession>
<dbReference type="InterPro" id="IPR025161">
    <property type="entry name" value="IS402-like_dom"/>
</dbReference>
<comment type="caution">
    <text evidence="2">The sequence shown here is derived from an EMBL/GenBank/DDBJ whole genome shotgun (WGS) entry which is preliminary data.</text>
</comment>